<keyword evidence="4" id="KW-1185">Reference proteome</keyword>
<accession>A0ABD2JHD1</accession>
<reference evidence="3 4" key="1">
    <citation type="submission" date="2024-10" db="EMBL/GenBank/DDBJ databases">
        <authorList>
            <person name="Kim D."/>
        </authorList>
    </citation>
    <scope>NUCLEOTIDE SEQUENCE [LARGE SCALE GENOMIC DNA]</scope>
    <source>
        <strain evidence="3">Taebaek</strain>
    </source>
</reference>
<feature type="compositionally biased region" description="Polar residues" evidence="1">
    <location>
        <begin position="184"/>
        <end position="196"/>
    </location>
</feature>
<gene>
    <name evidence="3" type="ORF">niasHS_006482</name>
</gene>
<protein>
    <submittedName>
        <fullName evidence="3">Uncharacterized protein</fullName>
    </submittedName>
</protein>
<evidence type="ECO:0000313" key="4">
    <source>
        <dbReference type="Proteomes" id="UP001620645"/>
    </source>
</evidence>
<feature type="region of interest" description="Disordered" evidence="1">
    <location>
        <begin position="284"/>
        <end position="307"/>
    </location>
</feature>
<organism evidence="3 4">
    <name type="scientific">Heterodera schachtii</name>
    <name type="common">Sugarbeet cyst nematode worm</name>
    <name type="synonym">Tylenchus schachtii</name>
    <dbReference type="NCBI Taxonomy" id="97005"/>
    <lineage>
        <taxon>Eukaryota</taxon>
        <taxon>Metazoa</taxon>
        <taxon>Ecdysozoa</taxon>
        <taxon>Nematoda</taxon>
        <taxon>Chromadorea</taxon>
        <taxon>Rhabditida</taxon>
        <taxon>Tylenchina</taxon>
        <taxon>Tylenchomorpha</taxon>
        <taxon>Tylenchoidea</taxon>
        <taxon>Heteroderidae</taxon>
        <taxon>Heteroderinae</taxon>
        <taxon>Heterodera</taxon>
    </lineage>
</organism>
<comment type="caution">
    <text evidence="3">The sequence shown here is derived from an EMBL/GenBank/DDBJ whole genome shotgun (WGS) entry which is preliminary data.</text>
</comment>
<dbReference type="Proteomes" id="UP001620645">
    <property type="component" value="Unassembled WGS sequence"/>
</dbReference>
<evidence type="ECO:0000256" key="1">
    <source>
        <dbReference type="SAM" id="MobiDB-lite"/>
    </source>
</evidence>
<feature type="region of interest" description="Disordered" evidence="1">
    <location>
        <begin position="184"/>
        <end position="205"/>
    </location>
</feature>
<proteinExistence type="predicted"/>
<dbReference type="EMBL" id="JBICCN010000143">
    <property type="protein sequence ID" value="KAL3090030.1"/>
    <property type="molecule type" value="Genomic_DNA"/>
</dbReference>
<sequence length="544" mass="62479">MDDKKGISLLSFLNLLFSDLGLEDFQSLRDAKPMLPTLIEFVKTGQLRFMDTHGFSIHTAFFDIEAATGEKLCASLLLGTSDDSSKNDDTMELAKVFLALFFSLRILHVDQFNALIARLEKAQARTLGEMIDTLCMHRLSAELPFSQVLSPSGKLMSANANAFPLLHNNNNNLQIFSSPTKSGILSADSPSASPGKQSEDDELAKQKIRSTELNGRMKQLEKANEQLNDQLNMAQEEYNNLEVKFEEMRVVNIKLQETIHNLNGRLKEAQDESELRRYEFEQLKREQRNANERNTKASGKMDKHTKELEEKERELQLLHKRLDDYAKKFAAKEGLESRVKFLEQQIINYQGMQRELHEEMEQQRQKEALSEERRISLEANNSQLEGNLRDLELSLDKAATVIEQYSTASEKHCSAAEMLQVQHELTKTQAENQQLRNKMDQFKHQATQEQRLISEHWYSTHRELLRSFGGGMRSFLRRQLDAAMSSSAGISPSSSSSVTHKLPQTKYQPTRWWGFKLLMVFICSALLICYFTDFAFEFNYNYDG</sequence>
<evidence type="ECO:0000256" key="2">
    <source>
        <dbReference type="SAM" id="Phobius"/>
    </source>
</evidence>
<keyword evidence="2" id="KW-1133">Transmembrane helix</keyword>
<feature type="transmembrane region" description="Helical" evidence="2">
    <location>
        <begin position="512"/>
        <end position="531"/>
    </location>
</feature>
<evidence type="ECO:0000313" key="3">
    <source>
        <dbReference type="EMBL" id="KAL3090030.1"/>
    </source>
</evidence>
<keyword evidence="2" id="KW-0812">Transmembrane</keyword>
<dbReference type="AlphaFoldDB" id="A0ABD2JHD1"/>
<keyword evidence="2" id="KW-0472">Membrane</keyword>
<name>A0ABD2JHD1_HETSC</name>